<comment type="similarity">
    <text evidence="8">In the C-terminal section; belongs to the transglycosylase Slt family.</text>
</comment>
<dbReference type="Gene3D" id="1.10.530.10">
    <property type="match status" value="1"/>
</dbReference>
<dbReference type="SMART" id="SM00062">
    <property type="entry name" value="PBPb"/>
    <property type="match status" value="1"/>
</dbReference>
<comment type="catalytic activity">
    <reaction evidence="8">
        <text>Exolytic cleavage of the (1-&gt;4)-beta-glycosidic linkage between N-acetylmuramic acid (MurNAc) and N-acetylglucosamine (GlcNAc) residues in peptidoglycan, from either the reducing or the non-reducing ends of the peptidoglycan chains, with concomitant formation of a 1,6-anhydrobond in the MurNAc residue.</text>
        <dbReference type="EC" id="4.2.2.n1"/>
    </reaction>
</comment>
<dbReference type="GO" id="GO:0000270">
    <property type="term" value="P:peptidoglycan metabolic process"/>
    <property type="evidence" value="ECO:0007669"/>
    <property type="project" value="InterPro"/>
</dbReference>
<proteinExistence type="inferred from homology"/>
<dbReference type="Pfam" id="PF00497">
    <property type="entry name" value="SBP_bac_3"/>
    <property type="match status" value="1"/>
</dbReference>
<keyword evidence="3 8" id="KW-0732">Signal</keyword>
<feature type="active site" evidence="8">
    <location>
        <position position="310"/>
    </location>
</feature>
<comment type="function">
    <text evidence="8">Murein-degrading enzyme that degrades murein glycan strands and insoluble, high-molecular weight murein sacculi, with the concomitant formation of a 1,6-anhydromuramoyl product. Lytic transglycosylases (LTs) play an integral role in the metabolism of the peptidoglycan (PG) sacculus. Their lytic action creates space within the PG sacculus to allow for its expansion as well as for the insertion of various structures such as secretion systems and flagella.</text>
</comment>
<comment type="caution">
    <text evidence="8">Lacks conserved residue(s) required for the propagation of feature annotation.</text>
</comment>
<reference evidence="11" key="1">
    <citation type="submission" date="2016-12" db="EMBL/GenBank/DDBJ databases">
        <title>Complete Genome Sequence of Beggiatoa leptomitiformis D-401.</title>
        <authorList>
            <person name="Fomenkov A."/>
            <person name="Vincze T."/>
            <person name="Grabovich M."/>
            <person name="Anton B.P."/>
            <person name="Dubinina G."/>
            <person name="Orlova M."/>
            <person name="Belousova E."/>
            <person name="Roberts R.J."/>
        </authorList>
    </citation>
    <scope>NUCLEOTIDE SEQUENCE [LARGE SCALE GENOMIC DNA]</scope>
    <source>
        <strain evidence="11">D-401</strain>
    </source>
</reference>
<evidence type="ECO:0000313" key="11">
    <source>
        <dbReference type="Proteomes" id="UP000234271"/>
    </source>
</evidence>
<dbReference type="InterPro" id="IPR023346">
    <property type="entry name" value="Lysozyme-like_dom_sf"/>
</dbReference>
<dbReference type="PROSITE" id="PS00922">
    <property type="entry name" value="TRANSGLYCOSYLASE"/>
    <property type="match status" value="1"/>
</dbReference>
<keyword evidence="6 8" id="KW-0456">Lyase</keyword>
<evidence type="ECO:0000256" key="8">
    <source>
        <dbReference type="HAMAP-Rule" id="MF_02016"/>
    </source>
</evidence>
<gene>
    <name evidence="8 10" type="primary">mltF</name>
    <name evidence="10" type="ORF">BLE401_02860</name>
</gene>
<dbReference type="Pfam" id="PF01464">
    <property type="entry name" value="SLT"/>
    <property type="match status" value="1"/>
</dbReference>
<dbReference type="Proteomes" id="UP000234271">
    <property type="component" value="Chromosome"/>
</dbReference>
<comment type="similarity">
    <text evidence="2">Belongs to the bacterial solute-binding protein 3 family.</text>
</comment>
<dbReference type="CDD" id="cd01009">
    <property type="entry name" value="PBP2_YfhD_N"/>
    <property type="match status" value="1"/>
</dbReference>
<dbReference type="InterPro" id="IPR023703">
    <property type="entry name" value="MltF"/>
</dbReference>
<sequence length="481" mass="55635">MLMKILTTILLGFIVTFCSPEPTLLETIKTQGELVVVTRQSPTTYYVNVDGETMGLEYELAQQFATELGVQLKLVVAQRYADILPMVVSQQVHFAAAGLTINNERRSQVRFSPAYQKTTHQLVYRKNTPNVPRSLADLNETTTLVLIEGTSQVDLVTRLQQQDYPHLTWQTVDLSPAEVLEKINTGEIKFSLLHASEITQIQRFFPELQVSFEVAEDELIAWAFPRTVGDDSLYIAAMRFINRLRASGDLDRLIDRYYGHIDFTEFDYVDTRTFYRHVEERLPFYRKYFEQVGLLYNLDWRLLAAMGYQESHWNPEAVSYTGVRGIMMLTHATAMEVNIQDREDPYQSIDGAARYFLMLRGKVDEDVPEPDRTWLALAAYNVGLGHLYDAQQLARQQGHDPKRWIDVKKTLPLLSEPTWYRRTRHGYARGSEPVYFVNNVRRFYDKLLASLDTLHADDHEIRIFSPQQPTQYLSPVQTPML</sequence>
<evidence type="ECO:0000256" key="1">
    <source>
        <dbReference type="ARBA" id="ARBA00007734"/>
    </source>
</evidence>
<evidence type="ECO:0000256" key="6">
    <source>
        <dbReference type="ARBA" id="ARBA00023239"/>
    </source>
</evidence>
<dbReference type="AlphaFoldDB" id="A0A2N9YIZ5"/>
<dbReference type="GO" id="GO:0009279">
    <property type="term" value="C:cell outer membrane"/>
    <property type="evidence" value="ECO:0007669"/>
    <property type="project" value="UniProtKB-SubCell"/>
</dbReference>
<name>A0A2N9YIZ5_9GAMM</name>
<evidence type="ECO:0000313" key="10">
    <source>
        <dbReference type="EMBL" id="AUI70511.2"/>
    </source>
</evidence>
<dbReference type="HAMAP" id="MF_02016">
    <property type="entry name" value="MltF"/>
    <property type="match status" value="1"/>
</dbReference>
<evidence type="ECO:0000256" key="2">
    <source>
        <dbReference type="ARBA" id="ARBA00010333"/>
    </source>
</evidence>
<comment type="similarity">
    <text evidence="8">In the N-terminal section; belongs to the bacterial solute-binding protein 3 family.</text>
</comment>
<dbReference type="InterPro" id="IPR001638">
    <property type="entry name" value="Solute-binding_3/MltF_N"/>
</dbReference>
<dbReference type="PANTHER" id="PTHR35936">
    <property type="entry name" value="MEMBRANE-BOUND LYTIC MUREIN TRANSGLYCOSYLASE F"/>
    <property type="match status" value="1"/>
</dbReference>
<dbReference type="STRING" id="288004.AL038_03170"/>
<dbReference type="SUPFAM" id="SSF53955">
    <property type="entry name" value="Lysozyme-like"/>
    <property type="match status" value="1"/>
</dbReference>
<dbReference type="PANTHER" id="PTHR35936:SF32">
    <property type="entry name" value="MEMBRANE-BOUND LYTIC MUREIN TRANSGLYCOSYLASE F"/>
    <property type="match status" value="1"/>
</dbReference>
<dbReference type="Gene3D" id="3.40.190.10">
    <property type="entry name" value="Periplasmic binding protein-like II"/>
    <property type="match status" value="2"/>
</dbReference>
<keyword evidence="5 8" id="KW-0998">Cell outer membrane</keyword>
<protein>
    <recommendedName>
        <fullName evidence="8">Membrane-bound lytic murein transglycosylase F</fullName>
        <ecNumber evidence="8">4.2.2.n1</ecNumber>
    </recommendedName>
    <alternativeName>
        <fullName evidence="8">Murein lyase F</fullName>
    </alternativeName>
</protein>
<keyword evidence="7 8" id="KW-0961">Cell wall biogenesis/degradation</keyword>
<feature type="domain" description="Solute-binding protein family 3/N-terminal" evidence="9">
    <location>
        <begin position="33"/>
        <end position="261"/>
    </location>
</feature>
<evidence type="ECO:0000256" key="5">
    <source>
        <dbReference type="ARBA" id="ARBA00023237"/>
    </source>
</evidence>
<dbReference type="EC" id="4.2.2.n1" evidence="8"/>
<dbReference type="CDD" id="cd13403">
    <property type="entry name" value="MLTF-like"/>
    <property type="match status" value="1"/>
</dbReference>
<comment type="domain">
    <text evidence="8">The N-terminal domain does not have lytic activity and probably modulates enzymatic activity. The C-terminal domain is the catalytic active domain.</text>
</comment>
<accession>A0A2N9YIZ5</accession>
<keyword evidence="4 8" id="KW-0472">Membrane</keyword>
<dbReference type="GO" id="GO:0016998">
    <property type="term" value="P:cell wall macromolecule catabolic process"/>
    <property type="evidence" value="ECO:0007669"/>
    <property type="project" value="UniProtKB-UniRule"/>
</dbReference>
<dbReference type="GO" id="GO:0008933">
    <property type="term" value="F:peptidoglycan lytic transglycosylase activity"/>
    <property type="evidence" value="ECO:0007669"/>
    <property type="project" value="UniProtKB-UniRule"/>
</dbReference>
<organism evidence="10 11">
    <name type="scientific">Beggiatoa leptomitoformis</name>
    <dbReference type="NCBI Taxonomy" id="288004"/>
    <lineage>
        <taxon>Bacteria</taxon>
        <taxon>Pseudomonadati</taxon>
        <taxon>Pseudomonadota</taxon>
        <taxon>Gammaproteobacteria</taxon>
        <taxon>Thiotrichales</taxon>
        <taxon>Thiotrichaceae</taxon>
        <taxon>Beggiatoa</taxon>
    </lineage>
</organism>
<dbReference type="InterPro" id="IPR008258">
    <property type="entry name" value="Transglycosylase_SLT_dom_1"/>
</dbReference>
<dbReference type="NCBIfam" id="NF008112">
    <property type="entry name" value="PRK10859.1"/>
    <property type="match status" value="1"/>
</dbReference>
<dbReference type="EMBL" id="CP018889">
    <property type="protein sequence ID" value="AUI70511.2"/>
    <property type="molecule type" value="Genomic_DNA"/>
</dbReference>
<keyword evidence="11" id="KW-1185">Reference proteome</keyword>
<dbReference type="InterPro" id="IPR000189">
    <property type="entry name" value="Transglyc_AS"/>
</dbReference>
<evidence type="ECO:0000256" key="7">
    <source>
        <dbReference type="ARBA" id="ARBA00023316"/>
    </source>
</evidence>
<feature type="region of interest" description="LT domain" evidence="8">
    <location>
        <begin position="264"/>
        <end position="481"/>
    </location>
</feature>
<evidence type="ECO:0000256" key="4">
    <source>
        <dbReference type="ARBA" id="ARBA00023136"/>
    </source>
</evidence>
<comment type="subcellular location">
    <subcellularLocation>
        <location evidence="8">Cell outer membrane</location>
        <topology evidence="8">Peripheral membrane protein</topology>
    </subcellularLocation>
    <text evidence="8">Attached to the inner leaflet of the outer membrane.</text>
</comment>
<comment type="similarity">
    <text evidence="1">Belongs to the transglycosylase Slt family.</text>
</comment>
<evidence type="ECO:0000256" key="3">
    <source>
        <dbReference type="ARBA" id="ARBA00022729"/>
    </source>
</evidence>
<dbReference type="GO" id="GO:0071555">
    <property type="term" value="P:cell wall organization"/>
    <property type="evidence" value="ECO:0007669"/>
    <property type="project" value="UniProtKB-KW"/>
</dbReference>
<dbReference type="SUPFAM" id="SSF53850">
    <property type="entry name" value="Periplasmic binding protein-like II"/>
    <property type="match status" value="1"/>
</dbReference>
<evidence type="ECO:0000259" key="9">
    <source>
        <dbReference type="SMART" id="SM00062"/>
    </source>
</evidence>